<evidence type="ECO:0000256" key="1">
    <source>
        <dbReference type="SAM" id="MobiDB-lite"/>
    </source>
</evidence>
<gene>
    <name evidence="2" type="ORF">MAE02_56360</name>
</gene>
<comment type="caution">
    <text evidence="2">The sequence shown here is derived from an EMBL/GenBank/DDBJ whole genome shotgun (WGS) entry which is preliminary data.</text>
</comment>
<sequence>MRGRKPELSPDCDALTATTKPPVWSSHHRDAEAVTPADRRIRHGVLVRDVTDVTEIG</sequence>
<accession>A0A512C153</accession>
<name>A0A512C153_9HYPH</name>
<proteinExistence type="predicted"/>
<evidence type="ECO:0000313" key="3">
    <source>
        <dbReference type="Proteomes" id="UP000321085"/>
    </source>
</evidence>
<reference evidence="2 3" key="1">
    <citation type="submission" date="2019-07" db="EMBL/GenBank/DDBJ databases">
        <title>Whole genome shotgun sequence of Microvirga aerophila NBRC 106136.</title>
        <authorList>
            <person name="Hosoyama A."/>
            <person name="Uohara A."/>
            <person name="Ohji S."/>
            <person name="Ichikawa N."/>
        </authorList>
    </citation>
    <scope>NUCLEOTIDE SEQUENCE [LARGE SCALE GENOMIC DNA]</scope>
    <source>
        <strain evidence="2 3">NBRC 106136</strain>
    </source>
</reference>
<keyword evidence="3" id="KW-1185">Reference proteome</keyword>
<organism evidence="2 3">
    <name type="scientific">Microvirga aerophila</name>
    <dbReference type="NCBI Taxonomy" id="670291"/>
    <lineage>
        <taxon>Bacteria</taxon>
        <taxon>Pseudomonadati</taxon>
        <taxon>Pseudomonadota</taxon>
        <taxon>Alphaproteobacteria</taxon>
        <taxon>Hyphomicrobiales</taxon>
        <taxon>Methylobacteriaceae</taxon>
        <taxon>Microvirga</taxon>
    </lineage>
</organism>
<feature type="region of interest" description="Disordered" evidence="1">
    <location>
        <begin position="1"/>
        <end position="31"/>
    </location>
</feature>
<protein>
    <submittedName>
        <fullName evidence="2">Uncharacterized protein</fullName>
    </submittedName>
</protein>
<dbReference type="AlphaFoldDB" id="A0A512C153"/>
<dbReference type="EMBL" id="BJYU01000137">
    <property type="protein sequence ID" value="GEO17940.1"/>
    <property type="molecule type" value="Genomic_DNA"/>
</dbReference>
<dbReference type="Proteomes" id="UP000321085">
    <property type="component" value="Unassembled WGS sequence"/>
</dbReference>
<dbReference type="RefSeq" id="WP_170285115.1">
    <property type="nucleotide sequence ID" value="NZ_BJYU01000137.1"/>
</dbReference>
<evidence type="ECO:0000313" key="2">
    <source>
        <dbReference type="EMBL" id="GEO17940.1"/>
    </source>
</evidence>